<sequence length="107" mass="11138">MAVVKLIGRDGGESKLEALSGCPLMEALRDANIGVEGTCGGACSCGTCHVYVDAAWLDKLPPKTEDEQLMLEAIGDLVPLKPGSRLSCQIPMSEALEGLVVEIAPAL</sequence>
<protein>
    <submittedName>
        <fullName evidence="8">Ferrodoxin Fdx</fullName>
    </submittedName>
</protein>
<keyword evidence="9" id="KW-1185">Reference proteome</keyword>
<dbReference type="InParanoid" id="A0A3N0VHA0"/>
<comment type="similarity">
    <text evidence="1">Belongs to the adrenodoxin/putidaredoxin family.</text>
</comment>
<proteinExistence type="inferred from homology"/>
<comment type="cofactor">
    <cofactor evidence="6">
        <name>[2Fe-2S] cluster</name>
        <dbReference type="ChEBI" id="CHEBI:190135"/>
    </cofactor>
</comment>
<accession>A0A3N0VHA0</accession>
<dbReference type="CDD" id="cd00207">
    <property type="entry name" value="fer2"/>
    <property type="match status" value="1"/>
</dbReference>
<evidence type="ECO:0000256" key="1">
    <source>
        <dbReference type="ARBA" id="ARBA00010914"/>
    </source>
</evidence>
<dbReference type="GO" id="GO:0051537">
    <property type="term" value="F:2 iron, 2 sulfur cluster binding"/>
    <property type="evidence" value="ECO:0007669"/>
    <property type="project" value="UniProtKB-KW"/>
</dbReference>
<dbReference type="PROSITE" id="PS51085">
    <property type="entry name" value="2FE2S_FER_2"/>
    <property type="match status" value="1"/>
</dbReference>
<organism evidence="8 9">
    <name type="scientific">Stagnimonas aquatica</name>
    <dbReference type="NCBI Taxonomy" id="2689987"/>
    <lineage>
        <taxon>Bacteria</taxon>
        <taxon>Pseudomonadati</taxon>
        <taxon>Pseudomonadota</taxon>
        <taxon>Gammaproteobacteria</taxon>
        <taxon>Nevskiales</taxon>
        <taxon>Nevskiaceae</taxon>
        <taxon>Stagnimonas</taxon>
    </lineage>
</organism>
<gene>
    <name evidence="8" type="ORF">ED208_07070</name>
</gene>
<keyword evidence="4" id="KW-0408">Iron</keyword>
<evidence type="ECO:0000256" key="5">
    <source>
        <dbReference type="ARBA" id="ARBA00023014"/>
    </source>
</evidence>
<dbReference type="PANTHER" id="PTHR23426:SF65">
    <property type="entry name" value="FERREDOXIN-2, MITOCHONDRIAL"/>
    <property type="match status" value="1"/>
</dbReference>
<dbReference type="GO" id="GO:0046872">
    <property type="term" value="F:metal ion binding"/>
    <property type="evidence" value="ECO:0007669"/>
    <property type="project" value="UniProtKB-KW"/>
</dbReference>
<reference evidence="8 9" key="1">
    <citation type="submission" date="2018-10" db="EMBL/GenBank/DDBJ databases">
        <authorList>
            <person name="Chen W.-M."/>
        </authorList>
    </citation>
    <scope>NUCLEOTIDE SEQUENCE [LARGE SCALE GENOMIC DNA]</scope>
    <source>
        <strain evidence="8 9">THS-13</strain>
    </source>
</reference>
<dbReference type="InterPro" id="IPR012675">
    <property type="entry name" value="Beta-grasp_dom_sf"/>
</dbReference>
<evidence type="ECO:0000256" key="4">
    <source>
        <dbReference type="ARBA" id="ARBA00023004"/>
    </source>
</evidence>
<dbReference type="EMBL" id="RJVO01000002">
    <property type="protein sequence ID" value="ROH92123.1"/>
    <property type="molecule type" value="Genomic_DNA"/>
</dbReference>
<dbReference type="Gene3D" id="3.10.20.30">
    <property type="match status" value="1"/>
</dbReference>
<evidence type="ECO:0000313" key="8">
    <source>
        <dbReference type="EMBL" id="ROH92123.1"/>
    </source>
</evidence>
<dbReference type="FunCoup" id="A0A3N0VHA0">
    <property type="interactions" value="320"/>
</dbReference>
<evidence type="ECO:0000259" key="7">
    <source>
        <dbReference type="PROSITE" id="PS51085"/>
    </source>
</evidence>
<keyword evidence="2" id="KW-0001">2Fe-2S</keyword>
<dbReference type="Proteomes" id="UP000282106">
    <property type="component" value="Unassembled WGS sequence"/>
</dbReference>
<evidence type="ECO:0000256" key="2">
    <source>
        <dbReference type="ARBA" id="ARBA00022714"/>
    </source>
</evidence>
<dbReference type="GO" id="GO:0009055">
    <property type="term" value="F:electron transfer activity"/>
    <property type="evidence" value="ECO:0007669"/>
    <property type="project" value="TreeGrafter"/>
</dbReference>
<evidence type="ECO:0000313" key="9">
    <source>
        <dbReference type="Proteomes" id="UP000282106"/>
    </source>
</evidence>
<dbReference type="InterPro" id="IPR001041">
    <property type="entry name" value="2Fe-2S_ferredoxin-type"/>
</dbReference>
<dbReference type="Pfam" id="PF00111">
    <property type="entry name" value="Fer2"/>
    <property type="match status" value="1"/>
</dbReference>
<dbReference type="InterPro" id="IPR001055">
    <property type="entry name" value="Adrenodoxin-like"/>
</dbReference>
<dbReference type="AlphaFoldDB" id="A0A3N0VHA0"/>
<feature type="domain" description="2Fe-2S ferredoxin-type" evidence="7">
    <location>
        <begin position="2"/>
        <end position="107"/>
    </location>
</feature>
<dbReference type="PANTHER" id="PTHR23426">
    <property type="entry name" value="FERREDOXIN/ADRENODOXIN"/>
    <property type="match status" value="1"/>
</dbReference>
<dbReference type="InterPro" id="IPR036010">
    <property type="entry name" value="2Fe-2S_ferredoxin-like_sf"/>
</dbReference>
<dbReference type="RefSeq" id="WP_123211166.1">
    <property type="nucleotide sequence ID" value="NZ_RJVO01000002.1"/>
</dbReference>
<comment type="caution">
    <text evidence="8">The sequence shown here is derived from an EMBL/GenBank/DDBJ whole genome shotgun (WGS) entry which is preliminary data.</text>
</comment>
<evidence type="ECO:0000256" key="6">
    <source>
        <dbReference type="ARBA" id="ARBA00034078"/>
    </source>
</evidence>
<keyword evidence="3" id="KW-0479">Metal-binding</keyword>
<dbReference type="SUPFAM" id="SSF54292">
    <property type="entry name" value="2Fe-2S ferredoxin-like"/>
    <property type="match status" value="1"/>
</dbReference>
<dbReference type="GO" id="GO:0140647">
    <property type="term" value="P:P450-containing electron transport chain"/>
    <property type="evidence" value="ECO:0007669"/>
    <property type="project" value="InterPro"/>
</dbReference>
<keyword evidence="5" id="KW-0411">Iron-sulfur</keyword>
<evidence type="ECO:0000256" key="3">
    <source>
        <dbReference type="ARBA" id="ARBA00022723"/>
    </source>
</evidence>
<name>A0A3N0VHA0_9GAMM</name>